<protein>
    <submittedName>
        <fullName evidence="6">BTAD domain-containing putative transcriptional regulator</fullName>
    </submittedName>
</protein>
<dbReference type="Proteomes" id="UP001595696">
    <property type="component" value="Unassembled WGS sequence"/>
</dbReference>
<feature type="region of interest" description="Disordered" evidence="3">
    <location>
        <begin position="249"/>
        <end position="273"/>
    </location>
</feature>
<dbReference type="InterPro" id="IPR027417">
    <property type="entry name" value="P-loop_NTPase"/>
</dbReference>
<dbReference type="SUPFAM" id="SSF52540">
    <property type="entry name" value="P-loop containing nucleoside triphosphate hydrolases"/>
    <property type="match status" value="1"/>
</dbReference>
<dbReference type="InterPro" id="IPR011990">
    <property type="entry name" value="TPR-like_helical_dom_sf"/>
</dbReference>
<sequence>MLNATVSALTTRCAVLEIRVLGELRLGDGPFPAGRPGLLFALLLLARGRVVSVPRLMAELWPESAPGDPRAALHTTVARLRRVIGGSVLRHSDAGYCLDREGVVLDADEFLLRTTVPAGERSAGALTRWESALGLWRGEPWGRFAAGPAYAEAAELSERFEVAREERAGALLALGRGAEVVAELRALLAAAPLRERRVWLLIEALTPGDQVGALRVYDGYRRALADELGLDPSPALVALHGRVLRQETSGRDAVAGAGGEPSRDPAGTRAPAPRTLIGRDAQLTALRTLLELHRAVTVVGPGGVGKTSLAAVATAGHRHWWADLAAVTTADAVARTVADAIGVEVRPGAVFETALRHRLAELNGLLVLDNCEHLLAAAAAIAEQALTASAGLRVLATSRQRLGISAEQVSPLPPLQLPNPDSAAAPAVTLFVERATAAAPEFAACRADPAVRRTVADLVRRLDGLPLAIELAAGRLGALTLDDLAAHLTHRLDLLRTGSPLAGRRQHTLAATIAWSCDLLDPPEARAFRRLAVFAGEFDLAAATAVLAGAPRTVDPGGPREGRRPVDSSGSDAAELVARLAERSLLVRPGPTGTGRYRMLETLRTFVHTETPAAELAAARSTHAAWLTAAVEEADTGLRGPDEPRWSLRLDDLVPDAAIAFRWALDAEPETACRIVTAYRHWSYLRLRADILGWALDIDERRASSGVHAAATLHHWLVGNAAEARRRGAAALEAAEPGSHAESVALDALSDQALADGDFDTVAELNDRAHRGARTRGDQVAATLATIAHTLAAAYSGRPAGPLLARAAAEARSSGNPTSLAWVAYTEGELHADTDPARALAALENAIARAESVHNRIIAGVSRTAATAVRARTAPLDRATLADARAAVGYWSGAGSDQLLRTCLRNLVPLLDRLGAAAAVVELAAATGVTDAAGTERLRLDAALARARASLGTAFDASFAAGEHRTLTAAADTLIGELGRFAAVEGTLDR</sequence>
<dbReference type="SMART" id="SM00862">
    <property type="entry name" value="Trans_reg_C"/>
    <property type="match status" value="1"/>
</dbReference>
<name>A0ABV8DRG9_9NOCA</name>
<dbReference type="SMART" id="SM01043">
    <property type="entry name" value="BTAD"/>
    <property type="match status" value="1"/>
</dbReference>
<feature type="domain" description="Bacterial transcriptional activator" evidence="5">
    <location>
        <begin position="105"/>
        <end position="244"/>
    </location>
</feature>
<feature type="domain" description="OmpR/PhoB-type" evidence="4">
    <location>
        <begin position="28"/>
        <end position="98"/>
    </location>
</feature>
<dbReference type="InterPro" id="IPR005158">
    <property type="entry name" value="BTAD"/>
</dbReference>
<keyword evidence="2" id="KW-0238">DNA-binding</keyword>
<dbReference type="Gene3D" id="3.40.50.300">
    <property type="entry name" value="P-loop containing nucleotide triphosphate hydrolases"/>
    <property type="match status" value="1"/>
</dbReference>
<evidence type="ECO:0000259" key="4">
    <source>
        <dbReference type="SMART" id="SM00862"/>
    </source>
</evidence>
<gene>
    <name evidence="6" type="ORF">ACFO0B_11320</name>
</gene>
<evidence type="ECO:0000256" key="1">
    <source>
        <dbReference type="ARBA" id="ARBA00005820"/>
    </source>
</evidence>
<dbReference type="PANTHER" id="PTHR47691">
    <property type="entry name" value="REGULATOR-RELATED"/>
    <property type="match status" value="1"/>
</dbReference>
<dbReference type="PANTHER" id="PTHR47691:SF3">
    <property type="entry name" value="HTH-TYPE TRANSCRIPTIONAL REGULATOR RV0890C-RELATED"/>
    <property type="match status" value="1"/>
</dbReference>
<dbReference type="Gene3D" id="1.10.10.10">
    <property type="entry name" value="Winged helix-like DNA-binding domain superfamily/Winged helix DNA-binding domain"/>
    <property type="match status" value="1"/>
</dbReference>
<dbReference type="EMBL" id="JBHSAX010000010">
    <property type="protein sequence ID" value="MFC3962576.1"/>
    <property type="molecule type" value="Genomic_DNA"/>
</dbReference>
<dbReference type="InterPro" id="IPR001867">
    <property type="entry name" value="OmpR/PhoB-type_DNA-bd"/>
</dbReference>
<evidence type="ECO:0000256" key="3">
    <source>
        <dbReference type="SAM" id="MobiDB-lite"/>
    </source>
</evidence>
<reference evidence="7" key="1">
    <citation type="journal article" date="2019" name="Int. J. Syst. Evol. Microbiol.">
        <title>The Global Catalogue of Microorganisms (GCM) 10K type strain sequencing project: providing services to taxonomists for standard genome sequencing and annotation.</title>
        <authorList>
            <consortium name="The Broad Institute Genomics Platform"/>
            <consortium name="The Broad Institute Genome Sequencing Center for Infectious Disease"/>
            <person name="Wu L."/>
            <person name="Ma J."/>
        </authorList>
    </citation>
    <scope>NUCLEOTIDE SEQUENCE [LARGE SCALE GENOMIC DNA]</scope>
    <source>
        <strain evidence="7">CGMCC 4.7330</strain>
    </source>
</reference>
<organism evidence="6 7">
    <name type="scientific">Nocardia jiangsuensis</name>
    <dbReference type="NCBI Taxonomy" id="1691563"/>
    <lineage>
        <taxon>Bacteria</taxon>
        <taxon>Bacillati</taxon>
        <taxon>Actinomycetota</taxon>
        <taxon>Actinomycetes</taxon>
        <taxon>Mycobacteriales</taxon>
        <taxon>Nocardiaceae</taxon>
        <taxon>Nocardia</taxon>
    </lineage>
</organism>
<accession>A0ABV8DRG9</accession>
<dbReference type="InterPro" id="IPR016032">
    <property type="entry name" value="Sig_transdc_resp-reg_C-effctor"/>
</dbReference>
<dbReference type="PRINTS" id="PR00364">
    <property type="entry name" value="DISEASERSIST"/>
</dbReference>
<dbReference type="Gene3D" id="1.25.40.10">
    <property type="entry name" value="Tetratricopeptide repeat domain"/>
    <property type="match status" value="1"/>
</dbReference>
<evidence type="ECO:0000256" key="2">
    <source>
        <dbReference type="ARBA" id="ARBA00023125"/>
    </source>
</evidence>
<proteinExistence type="inferred from homology"/>
<dbReference type="Pfam" id="PF03704">
    <property type="entry name" value="BTAD"/>
    <property type="match status" value="1"/>
</dbReference>
<keyword evidence="7" id="KW-1185">Reference proteome</keyword>
<dbReference type="RefSeq" id="WP_378612347.1">
    <property type="nucleotide sequence ID" value="NZ_JBHSAX010000010.1"/>
</dbReference>
<dbReference type="SUPFAM" id="SSF48452">
    <property type="entry name" value="TPR-like"/>
    <property type="match status" value="1"/>
</dbReference>
<dbReference type="SUPFAM" id="SSF46894">
    <property type="entry name" value="C-terminal effector domain of the bipartite response regulators"/>
    <property type="match status" value="1"/>
</dbReference>
<comment type="similarity">
    <text evidence="1">Belongs to the AfsR/DnrI/RedD regulatory family.</text>
</comment>
<evidence type="ECO:0000259" key="5">
    <source>
        <dbReference type="SMART" id="SM01043"/>
    </source>
</evidence>
<feature type="region of interest" description="Disordered" evidence="3">
    <location>
        <begin position="550"/>
        <end position="571"/>
    </location>
</feature>
<dbReference type="InterPro" id="IPR036388">
    <property type="entry name" value="WH-like_DNA-bd_sf"/>
</dbReference>
<evidence type="ECO:0000313" key="6">
    <source>
        <dbReference type="EMBL" id="MFC3962576.1"/>
    </source>
</evidence>
<comment type="caution">
    <text evidence="6">The sequence shown here is derived from an EMBL/GenBank/DDBJ whole genome shotgun (WGS) entry which is preliminary data.</text>
</comment>
<evidence type="ECO:0000313" key="7">
    <source>
        <dbReference type="Proteomes" id="UP001595696"/>
    </source>
</evidence>